<feature type="non-terminal residue" evidence="4">
    <location>
        <position position="328"/>
    </location>
</feature>
<sequence length="328" mass="36812">MRLLITGSNGQLGQDLQKECDRRRVDYVATDFIARGAPRVTRGMSDSFDELRVTSHEPNPNLPNCKSASQFCHLDITDLKSVREAVLRTTPDAIINCAAYNAVDRAEDDWKNTFLVNSIGPKNLAIAASELGIPLMHFSTDYVFDGKKQSPYFVWDKPTPLSKYGQSKLYGEQLVSLFTNRCFIVRLSWVFGIGNTNFVKKILEWSKERDELKVVDDQISSPAYTVDLSKGILDLLSTGCYGIYHMANSGYCSRYDWAKYILELSGWKGRLIPAKSSGFKTAAQRPEFSAMDTFPLEETIGYGLPEWRDATDRFLGELSGEKGTVSSE</sequence>
<comment type="caution">
    <text evidence="4">The sequence shown here is derived from an EMBL/GenBank/DDBJ whole genome shotgun (WGS) entry which is preliminary data.</text>
</comment>
<feature type="domain" description="RmlD-like substrate binding" evidence="3">
    <location>
        <begin position="1"/>
        <end position="317"/>
    </location>
</feature>
<dbReference type="GO" id="GO:0019305">
    <property type="term" value="P:dTDP-rhamnose biosynthetic process"/>
    <property type="evidence" value="ECO:0007669"/>
    <property type="project" value="UniProtKB-UniPathway"/>
</dbReference>
<evidence type="ECO:0000256" key="2">
    <source>
        <dbReference type="RuleBase" id="RU364082"/>
    </source>
</evidence>
<dbReference type="EMBL" id="DSBT01000165">
    <property type="protein sequence ID" value="HDP77693.1"/>
    <property type="molecule type" value="Genomic_DNA"/>
</dbReference>
<evidence type="ECO:0000259" key="3">
    <source>
        <dbReference type="Pfam" id="PF04321"/>
    </source>
</evidence>
<dbReference type="Proteomes" id="UP000886198">
    <property type="component" value="Unassembled WGS sequence"/>
</dbReference>
<dbReference type="Gene3D" id="3.40.50.720">
    <property type="entry name" value="NAD(P)-binding Rossmann-like Domain"/>
    <property type="match status" value="1"/>
</dbReference>
<dbReference type="Pfam" id="PF04321">
    <property type="entry name" value="RmlD_sub_bind"/>
    <property type="match status" value="1"/>
</dbReference>
<dbReference type="InterPro" id="IPR029903">
    <property type="entry name" value="RmlD-like-bd"/>
</dbReference>
<dbReference type="GO" id="GO:0005829">
    <property type="term" value="C:cytosol"/>
    <property type="evidence" value="ECO:0007669"/>
    <property type="project" value="TreeGrafter"/>
</dbReference>
<dbReference type="UniPathway" id="UPA00124"/>
<organism evidence="4">
    <name type="scientific">Mesotoga infera</name>
    <dbReference type="NCBI Taxonomy" id="1236046"/>
    <lineage>
        <taxon>Bacteria</taxon>
        <taxon>Thermotogati</taxon>
        <taxon>Thermotogota</taxon>
        <taxon>Thermotogae</taxon>
        <taxon>Kosmotogales</taxon>
        <taxon>Kosmotogaceae</taxon>
        <taxon>Mesotoga</taxon>
    </lineage>
</organism>
<keyword evidence="2 4" id="KW-0560">Oxidoreductase</keyword>
<proteinExistence type="inferred from homology"/>
<keyword evidence="2" id="KW-0521">NADP</keyword>
<comment type="similarity">
    <text evidence="1 2">Belongs to the dTDP-4-dehydrorhamnose reductase family.</text>
</comment>
<reference evidence="4" key="1">
    <citation type="journal article" date="2020" name="mSystems">
        <title>Genome- and Community-Level Interaction Insights into Carbon Utilization and Element Cycling Functions of Hydrothermarchaeota in Hydrothermal Sediment.</title>
        <authorList>
            <person name="Zhou Z."/>
            <person name="Liu Y."/>
            <person name="Xu W."/>
            <person name="Pan J."/>
            <person name="Luo Z.H."/>
            <person name="Li M."/>
        </authorList>
    </citation>
    <scope>NUCLEOTIDE SEQUENCE [LARGE SCALE GENOMIC DNA]</scope>
    <source>
        <strain evidence="4">SpSt-1179</strain>
    </source>
</reference>
<dbReference type="PANTHER" id="PTHR10491:SF4">
    <property type="entry name" value="METHIONINE ADENOSYLTRANSFERASE 2 SUBUNIT BETA"/>
    <property type="match status" value="1"/>
</dbReference>
<dbReference type="AlphaFoldDB" id="A0A7C1CYJ8"/>
<dbReference type="CDD" id="cd05254">
    <property type="entry name" value="dTDP_HR_like_SDR_e"/>
    <property type="match status" value="1"/>
</dbReference>
<comment type="pathway">
    <text evidence="2">Carbohydrate biosynthesis; dTDP-L-rhamnose biosynthesis.</text>
</comment>
<dbReference type="NCBIfam" id="TIGR01214">
    <property type="entry name" value="rmlD"/>
    <property type="match status" value="1"/>
</dbReference>
<gene>
    <name evidence="4" type="primary">rfbD</name>
    <name evidence="4" type="ORF">ENN47_05835</name>
</gene>
<dbReference type="Gene3D" id="3.90.25.10">
    <property type="entry name" value="UDP-galactose 4-epimerase, domain 1"/>
    <property type="match status" value="1"/>
</dbReference>
<dbReference type="PANTHER" id="PTHR10491">
    <property type="entry name" value="DTDP-4-DEHYDRORHAMNOSE REDUCTASE"/>
    <property type="match status" value="1"/>
</dbReference>
<dbReference type="InterPro" id="IPR036291">
    <property type="entry name" value="NAD(P)-bd_dom_sf"/>
</dbReference>
<protein>
    <recommendedName>
        <fullName evidence="2">dTDP-4-dehydrorhamnose reductase</fullName>
        <ecNumber evidence="2">1.1.1.133</ecNumber>
    </recommendedName>
</protein>
<evidence type="ECO:0000313" key="4">
    <source>
        <dbReference type="EMBL" id="HDP77693.1"/>
    </source>
</evidence>
<comment type="function">
    <text evidence="2">Catalyzes the reduction of dTDP-6-deoxy-L-lyxo-4-hexulose to yield dTDP-L-rhamnose.</text>
</comment>
<name>A0A7C1CYJ8_9BACT</name>
<dbReference type="InterPro" id="IPR005913">
    <property type="entry name" value="dTDP_dehydrorham_reduct"/>
</dbReference>
<dbReference type="SUPFAM" id="SSF51735">
    <property type="entry name" value="NAD(P)-binding Rossmann-fold domains"/>
    <property type="match status" value="1"/>
</dbReference>
<accession>A0A7C1CYJ8</accession>
<dbReference type="EC" id="1.1.1.133" evidence="2"/>
<dbReference type="GO" id="GO:0008831">
    <property type="term" value="F:dTDP-4-dehydrorhamnose reductase activity"/>
    <property type="evidence" value="ECO:0007669"/>
    <property type="project" value="UniProtKB-EC"/>
</dbReference>
<evidence type="ECO:0000256" key="1">
    <source>
        <dbReference type="ARBA" id="ARBA00010944"/>
    </source>
</evidence>